<evidence type="ECO:0000256" key="1">
    <source>
        <dbReference type="ARBA" id="ARBA00001946"/>
    </source>
</evidence>
<evidence type="ECO:0000259" key="12">
    <source>
        <dbReference type="Pfam" id="PF14413"/>
    </source>
</evidence>
<dbReference type="AlphaFoldDB" id="A0A5P8E3U8"/>
<evidence type="ECO:0000256" key="7">
    <source>
        <dbReference type="ARBA" id="ARBA00022723"/>
    </source>
</evidence>
<protein>
    <recommendedName>
        <fullName evidence="3">tRNA(His) guanylyltransferase</fullName>
        <ecNumber evidence="3">2.7.7.79</ecNumber>
    </recommendedName>
</protein>
<dbReference type="GO" id="GO:0005525">
    <property type="term" value="F:GTP binding"/>
    <property type="evidence" value="ECO:0007669"/>
    <property type="project" value="UniProtKB-KW"/>
</dbReference>
<dbReference type="Pfam" id="PF14413">
    <property type="entry name" value="Thg1C"/>
    <property type="match status" value="1"/>
</dbReference>
<evidence type="ECO:0000256" key="6">
    <source>
        <dbReference type="ARBA" id="ARBA00022695"/>
    </source>
</evidence>
<dbReference type="InterPro" id="IPR025845">
    <property type="entry name" value="Thg1_C_dom"/>
</dbReference>
<dbReference type="Proteomes" id="UP000249375">
    <property type="component" value="Chromosome"/>
</dbReference>
<accession>A0A5P8E3U8</accession>
<keyword evidence="7" id="KW-0479">Metal-binding</keyword>
<sequence>MNFDTLDKQMRRFEQSLDRTMLEGIYIVARLDGHGFTRLTKKEWNLEKPFDTKFRDAMIETTKHLMSCGFRIIYGYTQSDEISLLFHLKDETFGRKERKLISILASEASVAFSMQTGRAAIFDNRLIPLPTAENVIDYFRWRQEDAHRNSLNAHCYWVLRKEGVSAYDANACISGISNAEKNEILFKRSINYNNLPDWQKRGVGLYLQKEQRQGFNPRTKKTTTFVRQSLRIEMNLPIGQDYSSLIAEIIDEANKEKK</sequence>
<keyword evidence="14" id="KW-1185">Reference proteome</keyword>
<name>A0A5P8E3U8_9BACT</name>
<dbReference type="RefSeq" id="WP_111898675.1">
    <property type="nucleotide sequence ID" value="NZ_CP033459.1"/>
</dbReference>
<evidence type="ECO:0000256" key="4">
    <source>
        <dbReference type="ARBA" id="ARBA00022679"/>
    </source>
</evidence>
<organism evidence="13 14">
    <name type="scientific">Pseudoprevotella muciniphila</name>
    <dbReference type="NCBI Taxonomy" id="2133944"/>
    <lineage>
        <taxon>Bacteria</taxon>
        <taxon>Pseudomonadati</taxon>
        <taxon>Bacteroidota</taxon>
        <taxon>Bacteroidia</taxon>
        <taxon>Bacteroidales</taxon>
        <taxon>Prevotellaceae</taxon>
        <taxon>Pseudoprevotella</taxon>
    </lineage>
</organism>
<dbReference type="PANTHER" id="PTHR12729">
    <property type="entry name" value="TRNA(HIS) GUANYLYLTRANSFERASE-RELATED"/>
    <property type="match status" value="1"/>
</dbReference>
<keyword evidence="8" id="KW-0547">Nucleotide-binding</keyword>
<keyword evidence="4 13" id="KW-0808">Transferase</keyword>
<dbReference type="InterPro" id="IPR038469">
    <property type="entry name" value="tRNAHis_GuaTrfase_Thg1_sf"/>
</dbReference>
<gene>
    <name evidence="13" type="ORF">C7Y71_000400</name>
</gene>
<comment type="similarity">
    <text evidence="2">Belongs to the tRNA(His) guanylyltransferase family.</text>
</comment>
<keyword evidence="6 13" id="KW-0548">Nucleotidyltransferase</keyword>
<evidence type="ECO:0000256" key="2">
    <source>
        <dbReference type="ARBA" id="ARBA00010113"/>
    </source>
</evidence>
<feature type="domain" description="tRNAHis guanylyltransferase catalytic" evidence="11">
    <location>
        <begin position="8"/>
        <end position="119"/>
    </location>
</feature>
<dbReference type="GO" id="GO:0000287">
    <property type="term" value="F:magnesium ion binding"/>
    <property type="evidence" value="ECO:0007669"/>
    <property type="project" value="InterPro"/>
</dbReference>
<evidence type="ECO:0000313" key="13">
    <source>
        <dbReference type="EMBL" id="QFQ11616.1"/>
    </source>
</evidence>
<dbReference type="InterPro" id="IPR007537">
    <property type="entry name" value="tRNAHis_GuaTrfase_Thg1"/>
</dbReference>
<evidence type="ECO:0000313" key="14">
    <source>
        <dbReference type="Proteomes" id="UP000249375"/>
    </source>
</evidence>
<dbReference type="Pfam" id="PF04446">
    <property type="entry name" value="Thg1"/>
    <property type="match status" value="1"/>
</dbReference>
<comment type="cofactor">
    <cofactor evidence="1">
        <name>Mg(2+)</name>
        <dbReference type="ChEBI" id="CHEBI:18420"/>
    </cofactor>
</comment>
<dbReference type="EC" id="2.7.7.79" evidence="3"/>
<proteinExistence type="inferred from homology"/>
<dbReference type="Gene3D" id="3.30.70.3000">
    <property type="match status" value="1"/>
</dbReference>
<evidence type="ECO:0000256" key="8">
    <source>
        <dbReference type="ARBA" id="ARBA00022741"/>
    </source>
</evidence>
<evidence type="ECO:0000256" key="3">
    <source>
        <dbReference type="ARBA" id="ARBA00012511"/>
    </source>
</evidence>
<reference evidence="13 14" key="1">
    <citation type="submission" date="2018-11" db="EMBL/GenBank/DDBJ databases">
        <authorList>
            <person name="Na S.W."/>
            <person name="Baik M."/>
        </authorList>
    </citation>
    <scope>NUCLEOTIDE SEQUENCE [LARGE SCALE GENOMIC DNA]</scope>
    <source>
        <strain evidence="13 14">E39</strain>
    </source>
</reference>
<dbReference type="GO" id="GO:0006400">
    <property type="term" value="P:tRNA modification"/>
    <property type="evidence" value="ECO:0007669"/>
    <property type="project" value="InterPro"/>
</dbReference>
<dbReference type="InterPro" id="IPR024956">
    <property type="entry name" value="tRNAHis_GuaTrfase_cat"/>
</dbReference>
<evidence type="ECO:0000259" key="11">
    <source>
        <dbReference type="Pfam" id="PF04446"/>
    </source>
</evidence>
<feature type="domain" description="Thg1 C-terminal" evidence="12">
    <location>
        <begin position="134"/>
        <end position="222"/>
    </location>
</feature>
<evidence type="ECO:0000256" key="5">
    <source>
        <dbReference type="ARBA" id="ARBA00022694"/>
    </source>
</evidence>
<evidence type="ECO:0000256" key="9">
    <source>
        <dbReference type="ARBA" id="ARBA00022842"/>
    </source>
</evidence>
<dbReference type="KEGG" id="alq:C7Y71_000400"/>
<dbReference type="OrthoDB" id="4547336at2"/>
<keyword evidence="9" id="KW-0460">Magnesium</keyword>
<dbReference type="PANTHER" id="PTHR12729:SF6">
    <property type="entry name" value="TRNA(HIS) GUANYLYLTRANSFERASE-RELATED"/>
    <property type="match status" value="1"/>
</dbReference>
<dbReference type="GO" id="GO:0008193">
    <property type="term" value="F:tRNA guanylyltransferase activity"/>
    <property type="evidence" value="ECO:0007669"/>
    <property type="project" value="UniProtKB-EC"/>
</dbReference>
<keyword evidence="5" id="KW-0819">tRNA processing</keyword>
<evidence type="ECO:0000256" key="10">
    <source>
        <dbReference type="ARBA" id="ARBA00023134"/>
    </source>
</evidence>
<keyword evidence="10" id="KW-0342">GTP-binding</keyword>
<dbReference type="EMBL" id="CP033459">
    <property type="protein sequence ID" value="QFQ11616.1"/>
    <property type="molecule type" value="Genomic_DNA"/>
</dbReference>